<accession>E9EGD0</accession>
<dbReference type="InterPro" id="IPR010987">
    <property type="entry name" value="Glutathione-S-Trfase_C-like"/>
</dbReference>
<dbReference type="Pfam" id="PF00043">
    <property type="entry name" value="GST_C"/>
    <property type="match status" value="1"/>
</dbReference>
<reference evidence="2 3" key="1">
    <citation type="journal article" date="2011" name="PLoS Genet.">
        <title>Genome sequencing and comparative transcriptomics of the model entomopathogenic fungi Metarhizium anisopliae and M. acridum.</title>
        <authorList>
            <person name="Gao Q."/>
            <person name="Jin K."/>
            <person name="Ying S.H."/>
            <person name="Zhang Y."/>
            <person name="Xiao G."/>
            <person name="Shang Y."/>
            <person name="Duan Z."/>
            <person name="Hu X."/>
            <person name="Xie X.Q."/>
            <person name="Zhou G."/>
            <person name="Peng G."/>
            <person name="Luo Z."/>
            <person name="Huang W."/>
            <person name="Wang B."/>
            <person name="Fang W."/>
            <person name="Wang S."/>
            <person name="Zhong Y."/>
            <person name="Ma L.J."/>
            <person name="St Leger R.J."/>
            <person name="Zhao G.P."/>
            <person name="Pei Y."/>
            <person name="Feng M.G."/>
            <person name="Xia Y."/>
            <person name="Wang C."/>
        </authorList>
    </citation>
    <scope>NUCLEOTIDE SEQUENCE [LARGE SCALE GENOMIC DNA]</scope>
    <source>
        <strain evidence="2 3">CQMa 102</strain>
    </source>
</reference>
<dbReference type="AlphaFoldDB" id="E9EGD0"/>
<feature type="domain" description="GST C-terminal" evidence="1">
    <location>
        <begin position="1"/>
        <end position="77"/>
    </location>
</feature>
<dbReference type="Gene3D" id="1.20.1050.10">
    <property type="match status" value="1"/>
</dbReference>
<dbReference type="Proteomes" id="UP000002499">
    <property type="component" value="Unassembled WGS sequence"/>
</dbReference>
<dbReference type="HOGENOM" id="CLU_2638574_0_0_1"/>
<dbReference type="SUPFAM" id="SSF47616">
    <property type="entry name" value="GST C-terminal domain-like"/>
    <property type="match status" value="1"/>
</dbReference>
<dbReference type="OrthoDB" id="422574at2759"/>
<sequence>MEGHPAKQKPDADGNSWFVGGRLSYADIAFFTWQHTAEPRIPNEEFNQDDYPHVKKWLDNLLACPSANKVLKLQEAK</sequence>
<evidence type="ECO:0000313" key="3">
    <source>
        <dbReference type="Proteomes" id="UP000002499"/>
    </source>
</evidence>
<proteinExistence type="predicted"/>
<gene>
    <name evidence="2" type="ORF">MAC_08928</name>
</gene>
<evidence type="ECO:0000313" key="2">
    <source>
        <dbReference type="EMBL" id="EFY85045.1"/>
    </source>
</evidence>
<dbReference type="InterPro" id="IPR036282">
    <property type="entry name" value="Glutathione-S-Trfase_C_sf"/>
</dbReference>
<evidence type="ECO:0000259" key="1">
    <source>
        <dbReference type="PROSITE" id="PS50405"/>
    </source>
</evidence>
<dbReference type="InParanoid" id="E9EGD0"/>
<keyword evidence="2" id="KW-0808">Transferase</keyword>
<protein>
    <submittedName>
        <fullName evidence="2">Glutathione S-transferase Ure2-like protein</fullName>
    </submittedName>
</protein>
<dbReference type="PROSITE" id="PS50405">
    <property type="entry name" value="GST_CTER"/>
    <property type="match status" value="1"/>
</dbReference>
<dbReference type="InterPro" id="IPR004046">
    <property type="entry name" value="GST_C"/>
</dbReference>
<dbReference type="eggNOG" id="KOG0867">
    <property type="taxonomic scope" value="Eukaryota"/>
</dbReference>
<dbReference type="GO" id="GO:0016740">
    <property type="term" value="F:transferase activity"/>
    <property type="evidence" value="ECO:0007669"/>
    <property type="project" value="UniProtKB-KW"/>
</dbReference>
<name>E9EGD0_METAQ</name>
<dbReference type="STRING" id="655827.E9EGD0"/>
<organism evidence="3">
    <name type="scientific">Metarhizium acridum (strain CQMa 102)</name>
    <dbReference type="NCBI Taxonomy" id="655827"/>
    <lineage>
        <taxon>Eukaryota</taxon>
        <taxon>Fungi</taxon>
        <taxon>Dikarya</taxon>
        <taxon>Ascomycota</taxon>
        <taxon>Pezizomycotina</taxon>
        <taxon>Sordariomycetes</taxon>
        <taxon>Hypocreomycetidae</taxon>
        <taxon>Hypocreales</taxon>
        <taxon>Clavicipitaceae</taxon>
        <taxon>Metarhizium</taxon>
    </lineage>
</organism>
<keyword evidence="3" id="KW-1185">Reference proteome</keyword>
<dbReference type="EMBL" id="GL698593">
    <property type="protein sequence ID" value="EFY85045.1"/>
    <property type="molecule type" value="Genomic_DNA"/>
</dbReference>